<comment type="catalytic activity">
    <reaction evidence="8">
        <text>ATP + H2O = ADP + phosphate + H(+)</text>
        <dbReference type="Rhea" id="RHEA:13065"/>
        <dbReference type="ChEBI" id="CHEBI:15377"/>
        <dbReference type="ChEBI" id="CHEBI:15378"/>
        <dbReference type="ChEBI" id="CHEBI:30616"/>
        <dbReference type="ChEBI" id="CHEBI:43474"/>
        <dbReference type="ChEBI" id="CHEBI:456216"/>
        <dbReference type="EC" id="5.6.2.4"/>
    </reaction>
</comment>
<evidence type="ECO:0000256" key="4">
    <source>
        <dbReference type="ARBA" id="ARBA00022840"/>
    </source>
</evidence>
<dbReference type="InterPro" id="IPR014017">
    <property type="entry name" value="DNA_helicase_UvrD-like_C"/>
</dbReference>
<dbReference type="PROSITE" id="PS51198">
    <property type="entry name" value="UVRD_HELICASE_ATP_BIND"/>
    <property type="match status" value="1"/>
</dbReference>
<dbReference type="InterPro" id="IPR027417">
    <property type="entry name" value="P-loop_NTPase"/>
</dbReference>
<dbReference type="GO" id="GO:0043138">
    <property type="term" value="F:3'-5' DNA helicase activity"/>
    <property type="evidence" value="ECO:0007669"/>
    <property type="project" value="UniProtKB-EC"/>
</dbReference>
<evidence type="ECO:0000256" key="1">
    <source>
        <dbReference type="ARBA" id="ARBA00022741"/>
    </source>
</evidence>
<dbReference type="GO" id="GO:0005829">
    <property type="term" value="C:cytosol"/>
    <property type="evidence" value="ECO:0007669"/>
    <property type="project" value="TreeGrafter"/>
</dbReference>
<feature type="domain" description="UvrD-like helicase ATP-binding" evidence="10">
    <location>
        <begin position="199"/>
        <end position="532"/>
    </location>
</feature>
<keyword evidence="4 9" id="KW-0067">ATP-binding</keyword>
<dbReference type="InterPro" id="IPR014016">
    <property type="entry name" value="UvrD-like_ATP-bd"/>
</dbReference>
<dbReference type="PANTHER" id="PTHR11070:SF17">
    <property type="entry name" value="DNA HELICASE IV"/>
    <property type="match status" value="1"/>
</dbReference>
<evidence type="ECO:0000256" key="6">
    <source>
        <dbReference type="ARBA" id="ARBA00034617"/>
    </source>
</evidence>
<evidence type="ECO:0000259" key="10">
    <source>
        <dbReference type="PROSITE" id="PS51198"/>
    </source>
</evidence>
<dbReference type="GO" id="GO:0003677">
    <property type="term" value="F:DNA binding"/>
    <property type="evidence" value="ECO:0007669"/>
    <property type="project" value="InterPro"/>
</dbReference>
<dbReference type="STRING" id="1619234.SAMN05421730_103824"/>
<evidence type="ECO:0000256" key="3">
    <source>
        <dbReference type="ARBA" id="ARBA00022806"/>
    </source>
</evidence>
<proteinExistence type="predicted"/>
<feature type="binding site" evidence="9">
    <location>
        <begin position="220"/>
        <end position="227"/>
    </location>
    <ligand>
        <name>ATP</name>
        <dbReference type="ChEBI" id="CHEBI:30616"/>
    </ligand>
</feature>
<dbReference type="Pfam" id="PF13361">
    <property type="entry name" value="UvrD_C"/>
    <property type="match status" value="1"/>
</dbReference>
<dbReference type="GO" id="GO:0000725">
    <property type="term" value="P:recombinational repair"/>
    <property type="evidence" value="ECO:0007669"/>
    <property type="project" value="TreeGrafter"/>
</dbReference>
<gene>
    <name evidence="11" type="ORF">SAMN05421730_103824</name>
</gene>
<dbReference type="GO" id="GO:0005524">
    <property type="term" value="F:ATP binding"/>
    <property type="evidence" value="ECO:0007669"/>
    <property type="project" value="UniProtKB-UniRule"/>
</dbReference>
<reference evidence="11 12" key="1">
    <citation type="submission" date="2016-09" db="EMBL/GenBank/DDBJ databases">
        <authorList>
            <person name="Capua I."/>
            <person name="De Benedictis P."/>
            <person name="Joannis T."/>
            <person name="Lombin L.H."/>
            <person name="Cattoli G."/>
        </authorList>
    </citation>
    <scope>NUCLEOTIDE SEQUENCE [LARGE SCALE GENOMIC DNA]</scope>
    <source>
        <strain evidence="11 12">GluBS11</strain>
    </source>
</reference>
<dbReference type="Pfam" id="PF00580">
    <property type="entry name" value="UvrD-helicase"/>
    <property type="match status" value="1"/>
</dbReference>
<protein>
    <recommendedName>
        <fullName evidence="7">DNA 3'-5' helicase</fullName>
        <ecNumber evidence="7">5.6.2.4</ecNumber>
    </recommendedName>
</protein>
<dbReference type="AlphaFoldDB" id="A0A1D3TY78"/>
<dbReference type="OrthoDB" id="9787585at2"/>
<dbReference type="EC" id="5.6.2.4" evidence="7"/>
<evidence type="ECO:0000256" key="8">
    <source>
        <dbReference type="ARBA" id="ARBA00048988"/>
    </source>
</evidence>
<evidence type="ECO:0000256" key="7">
    <source>
        <dbReference type="ARBA" id="ARBA00034808"/>
    </source>
</evidence>
<accession>A0A1D3TY78</accession>
<dbReference type="RefSeq" id="WP_091236711.1">
    <property type="nucleotide sequence ID" value="NZ_FMKA01000038.1"/>
</dbReference>
<dbReference type="PANTHER" id="PTHR11070">
    <property type="entry name" value="UVRD / RECB / PCRA DNA HELICASE FAMILY MEMBER"/>
    <property type="match status" value="1"/>
</dbReference>
<evidence type="ECO:0000256" key="5">
    <source>
        <dbReference type="ARBA" id="ARBA00023235"/>
    </source>
</evidence>
<evidence type="ECO:0000313" key="11">
    <source>
        <dbReference type="EMBL" id="SCP99347.1"/>
    </source>
</evidence>
<dbReference type="EMBL" id="FMKA01000038">
    <property type="protein sequence ID" value="SCP99347.1"/>
    <property type="molecule type" value="Genomic_DNA"/>
</dbReference>
<name>A0A1D3TY78_9FIRM</name>
<dbReference type="Proteomes" id="UP000199315">
    <property type="component" value="Unassembled WGS sequence"/>
</dbReference>
<keyword evidence="2 9" id="KW-0378">Hydrolase</keyword>
<dbReference type="Gene3D" id="3.40.50.300">
    <property type="entry name" value="P-loop containing nucleotide triphosphate hydrolases"/>
    <property type="match status" value="3"/>
</dbReference>
<organism evidence="11 12">
    <name type="scientific">Anaerobium acetethylicum</name>
    <dbReference type="NCBI Taxonomy" id="1619234"/>
    <lineage>
        <taxon>Bacteria</taxon>
        <taxon>Bacillati</taxon>
        <taxon>Bacillota</taxon>
        <taxon>Clostridia</taxon>
        <taxon>Lachnospirales</taxon>
        <taxon>Lachnospiraceae</taxon>
        <taxon>Anaerobium</taxon>
    </lineage>
</organism>
<dbReference type="SUPFAM" id="SSF52540">
    <property type="entry name" value="P-loop containing nucleoside triphosphate hydrolases"/>
    <property type="match status" value="1"/>
</dbReference>
<keyword evidence="12" id="KW-1185">Reference proteome</keyword>
<keyword evidence="1 9" id="KW-0547">Nucleotide-binding</keyword>
<keyword evidence="5" id="KW-0413">Isomerase</keyword>
<comment type="catalytic activity">
    <reaction evidence="6">
        <text>Couples ATP hydrolysis with the unwinding of duplex DNA by translocating in the 3'-5' direction.</text>
        <dbReference type="EC" id="5.6.2.4"/>
    </reaction>
</comment>
<evidence type="ECO:0000256" key="2">
    <source>
        <dbReference type="ARBA" id="ARBA00022801"/>
    </source>
</evidence>
<evidence type="ECO:0000256" key="9">
    <source>
        <dbReference type="PROSITE-ProRule" id="PRU00560"/>
    </source>
</evidence>
<sequence>MFNSTEREEKAYLSSINELIEDKYVKISSSLNGSSQDIAEMKKEFWENIADMDGAEKAANREQIHSVISSSENTADIKRDLEKLRNSPYFARIDYKDDSGRLPVYIGIKGFRDEETKKSLISDWRAPISSVFYDCEIGPASFNTPDGVNEGHLELKRQYKISSGEMQYMIESNISIDDEVLQKELSSTSDEKMKNIVATIQKEQNEVIRNENAGVLIIQGAAGSGKTSIALHRIAFMLYRYKNTISSSDMLVLSPNKVFGNYISNVLPELGEDNIQEIGFEEIAVDVLGKKVKFQSFAEQVSSLLEENDPEERGRIEYKSTVGFLDMLDDYLSNLERDYFKAQDVKLGGVVLPATKITAYMAGLPEMPLKKKMDKTARDMARRMKDFFEKKHREWKTEYAAEMKRKIEAMFQFRSTMEVYENFYTFIGRPELFRLLPKRMLEYSDVFPMAYTKIAFESIADYGYVRHLLVDEMQDYTPVQYAVIGKLFRCKMTILGDSNQAVNPYSASSIEKISSVFPESECIRLCKSYRSTIEISDFAQAISTNPDIVPVERHGELPVVYGCETEKIQTERIRKIIDGFRTGSYKNLGIICRTQRMAEELYGQLKGEDSVSLLDFTSTEFTDGIIITSAHMSKGLEFDQVLIPNVSDHEYHTVMDQKMLYVACTRAMHKLDLTYVGEKTRWIL</sequence>
<keyword evidence="3 9" id="KW-0347">Helicase</keyword>
<dbReference type="InterPro" id="IPR000212">
    <property type="entry name" value="DNA_helicase_UvrD/REP"/>
</dbReference>
<evidence type="ECO:0000313" key="12">
    <source>
        <dbReference type="Proteomes" id="UP000199315"/>
    </source>
</evidence>
<dbReference type="GO" id="GO:0016887">
    <property type="term" value="F:ATP hydrolysis activity"/>
    <property type="evidence" value="ECO:0007669"/>
    <property type="project" value="RHEA"/>
</dbReference>